<dbReference type="PANTHER" id="PTHR44054">
    <property type="entry name" value="SYNAPTIC VESICLE MEMBRANE PROTEIN VAT-1 HOMOLOG-LIKE"/>
    <property type="match status" value="1"/>
</dbReference>
<dbReference type="Gene3D" id="3.40.50.720">
    <property type="entry name" value="NAD(P)-binding Rossmann-like Domain"/>
    <property type="match status" value="1"/>
</dbReference>
<keyword evidence="3" id="KW-1185">Reference proteome</keyword>
<dbReference type="Pfam" id="PF08240">
    <property type="entry name" value="ADH_N"/>
    <property type="match status" value="1"/>
</dbReference>
<gene>
    <name evidence="2" type="ORF">SMRZ_LOCUS18091</name>
</gene>
<dbReference type="Pfam" id="PF13602">
    <property type="entry name" value="ADH_zinc_N_2"/>
    <property type="match status" value="1"/>
</dbReference>
<dbReference type="SUPFAM" id="SSF50129">
    <property type="entry name" value="GroES-like"/>
    <property type="match status" value="1"/>
</dbReference>
<dbReference type="InterPro" id="IPR013154">
    <property type="entry name" value="ADH-like_N"/>
</dbReference>
<protein>
    <submittedName>
        <fullName evidence="2">Uncharacterized protein</fullName>
    </submittedName>
</protein>
<reference evidence="2 3" key="1">
    <citation type="submission" date="2018-11" db="EMBL/GenBank/DDBJ databases">
        <authorList>
            <consortium name="Pathogen Informatics"/>
        </authorList>
    </citation>
    <scope>NUCLEOTIDE SEQUENCE [LARGE SCALE GENOMIC DNA]</scope>
    <source>
        <strain evidence="2 3">Zambia</strain>
    </source>
</reference>
<dbReference type="InterPro" id="IPR020843">
    <property type="entry name" value="ER"/>
</dbReference>
<accession>A0A183MPW6</accession>
<dbReference type="InterPro" id="IPR036291">
    <property type="entry name" value="NAD(P)-bd_dom_sf"/>
</dbReference>
<dbReference type="InterPro" id="IPR052100">
    <property type="entry name" value="SV-ATPase_mito-regulator"/>
</dbReference>
<dbReference type="AlphaFoldDB" id="A0A183MPW6"/>
<sequence>MPEEIEINNEITENKTVETTELIKENVIISEKEIKTYKCVTLGAFGGSKHIRIDMNEVKLIGKNEIAIDVQACGINFLDIMTRQGLIDQAMKPPFILGSECTGIISEVGDPVIVLLDNGAWSERLVLPIIEKANTNQTNSTTQSGDVECTESNEFGKIKSIILPRPKTLDVNKAAIISFAYIPAYILTYHILNVHSGDGTALGQLMKLIPNVTLIGITSKAKHEKLSKIYDILLEPDQDCVTEIKKLYPNGIDAILDCISGPDTNKLYGMSNLVTGDRKNFLNLAKHWFHIERINPLKLHDENLLLGGFSLKSLLFSRDPNQTETNKLIIDVWNELTKLIDSQKIDPIVDSQWYLDETKEAMMRLQERKNIGKVVLIPKLKEKDVSLLKVLFILFIYMGNIKCHINHLAEETIENTEKPITDETSTNSTAK</sequence>
<evidence type="ECO:0000313" key="3">
    <source>
        <dbReference type="Proteomes" id="UP000277204"/>
    </source>
</evidence>
<dbReference type="PANTHER" id="PTHR44054:SF2">
    <property type="entry name" value="SYNAPTIC VESICLE MEMBRANE PROTEIN VAT-1 HOMOLOG-LIKE"/>
    <property type="match status" value="1"/>
</dbReference>
<dbReference type="InterPro" id="IPR011032">
    <property type="entry name" value="GroES-like_sf"/>
</dbReference>
<dbReference type="GO" id="GO:0016491">
    <property type="term" value="F:oxidoreductase activity"/>
    <property type="evidence" value="ECO:0007669"/>
    <property type="project" value="UniProtKB-KW"/>
</dbReference>
<dbReference type="Gene3D" id="3.90.180.10">
    <property type="entry name" value="Medium-chain alcohol dehydrogenases, catalytic domain"/>
    <property type="match status" value="1"/>
</dbReference>
<dbReference type="SUPFAM" id="SSF51735">
    <property type="entry name" value="NAD(P)-binding Rossmann-fold domains"/>
    <property type="match status" value="1"/>
</dbReference>
<dbReference type="EMBL" id="UZAI01017546">
    <property type="protein sequence ID" value="VDP26437.1"/>
    <property type="molecule type" value="Genomic_DNA"/>
</dbReference>
<evidence type="ECO:0000256" key="1">
    <source>
        <dbReference type="ARBA" id="ARBA00023002"/>
    </source>
</evidence>
<dbReference type="STRING" id="48269.A0A183MPW6"/>
<evidence type="ECO:0000313" key="2">
    <source>
        <dbReference type="EMBL" id="VDP26437.1"/>
    </source>
</evidence>
<proteinExistence type="predicted"/>
<dbReference type="SMART" id="SM00829">
    <property type="entry name" value="PKS_ER"/>
    <property type="match status" value="1"/>
</dbReference>
<keyword evidence="1" id="KW-0560">Oxidoreductase</keyword>
<name>A0A183MPW6_9TREM</name>
<organism evidence="2 3">
    <name type="scientific">Schistosoma margrebowiei</name>
    <dbReference type="NCBI Taxonomy" id="48269"/>
    <lineage>
        <taxon>Eukaryota</taxon>
        <taxon>Metazoa</taxon>
        <taxon>Spiralia</taxon>
        <taxon>Lophotrochozoa</taxon>
        <taxon>Platyhelminthes</taxon>
        <taxon>Trematoda</taxon>
        <taxon>Digenea</taxon>
        <taxon>Strigeidida</taxon>
        <taxon>Schistosomatoidea</taxon>
        <taxon>Schistosomatidae</taxon>
        <taxon>Schistosoma</taxon>
    </lineage>
</organism>
<dbReference type="Proteomes" id="UP000277204">
    <property type="component" value="Unassembled WGS sequence"/>
</dbReference>